<gene>
    <name evidence="2" type="ORF">JZO69_16495</name>
</gene>
<evidence type="ECO:0000313" key="2">
    <source>
        <dbReference type="EMBL" id="MBO0441965.1"/>
    </source>
</evidence>
<accession>A0ABS3H4J6</accession>
<evidence type="ECO:0000256" key="1">
    <source>
        <dbReference type="SAM" id="MobiDB-lite"/>
    </source>
</evidence>
<comment type="caution">
    <text evidence="2">The sequence shown here is derived from an EMBL/GenBank/DDBJ whole genome shotgun (WGS) entry which is preliminary data.</text>
</comment>
<organism evidence="2 3">
    <name type="scientific">Candidatus Enterococcus ikei</name>
    <dbReference type="NCBI Taxonomy" id="2815326"/>
    <lineage>
        <taxon>Bacteria</taxon>
        <taxon>Bacillati</taxon>
        <taxon>Bacillota</taxon>
        <taxon>Bacilli</taxon>
        <taxon>Lactobacillales</taxon>
        <taxon>Enterococcaceae</taxon>
        <taxon>Enterococcus</taxon>
    </lineage>
</organism>
<feature type="region of interest" description="Disordered" evidence="1">
    <location>
        <begin position="38"/>
        <end position="81"/>
    </location>
</feature>
<proteinExistence type="predicted"/>
<feature type="compositionally biased region" description="Low complexity" evidence="1">
    <location>
        <begin position="43"/>
        <end position="81"/>
    </location>
</feature>
<evidence type="ECO:0008006" key="4">
    <source>
        <dbReference type="Google" id="ProtNLM"/>
    </source>
</evidence>
<dbReference type="Proteomes" id="UP000664632">
    <property type="component" value="Unassembled WGS sequence"/>
</dbReference>
<reference evidence="2 3" key="1">
    <citation type="submission" date="2021-03" db="EMBL/GenBank/DDBJ databases">
        <title>Enterococcal diversity collection.</title>
        <authorList>
            <person name="Gilmore M.S."/>
            <person name="Schwartzman J."/>
            <person name="Van Tyne D."/>
            <person name="Martin M."/>
            <person name="Earl A.M."/>
            <person name="Manson A.L."/>
            <person name="Straub T."/>
            <person name="Salamzade R."/>
            <person name="Saavedra J."/>
            <person name="Lebreton F."/>
            <person name="Prichula J."/>
            <person name="Schaufler K."/>
            <person name="Gaca A."/>
            <person name="Sgardioli B."/>
            <person name="Wagenaar J."/>
            <person name="Strong T."/>
        </authorList>
    </citation>
    <scope>NUCLEOTIDE SEQUENCE [LARGE SCALE GENOMIC DNA]</scope>
    <source>
        <strain evidence="2 3">DIV0869a</strain>
    </source>
</reference>
<dbReference type="RefSeq" id="WP_207113898.1">
    <property type="nucleotide sequence ID" value="NZ_JAFLWD010000069.1"/>
</dbReference>
<keyword evidence="3" id="KW-1185">Reference proteome</keyword>
<name>A0ABS3H4J6_9ENTE</name>
<sequence>MKYKNFIFFSIVFVAISLFQFPKMIEAVNDNTEIGLNFNNDVSTGSGSTSSDPTSSDSISSSTIESSTSETSQTSTYESNN</sequence>
<evidence type="ECO:0000313" key="3">
    <source>
        <dbReference type="Proteomes" id="UP000664632"/>
    </source>
</evidence>
<dbReference type="EMBL" id="JAFLWD010000069">
    <property type="protein sequence ID" value="MBO0441965.1"/>
    <property type="molecule type" value="Genomic_DNA"/>
</dbReference>
<protein>
    <recommendedName>
        <fullName evidence="4">Secreted protein</fullName>
    </recommendedName>
</protein>